<proteinExistence type="predicted"/>
<keyword evidence="2" id="KW-1185">Reference proteome</keyword>
<dbReference type="AlphaFoldDB" id="A0A919GAQ4"/>
<dbReference type="RefSeq" id="WP_190214143.1">
    <property type="nucleotide sequence ID" value="NZ_BNBO01000047.1"/>
</dbReference>
<protein>
    <submittedName>
        <fullName evidence="1">Uncharacterized protein</fullName>
    </submittedName>
</protein>
<dbReference type="Proteomes" id="UP000617734">
    <property type="component" value="Unassembled WGS sequence"/>
</dbReference>
<accession>A0A919GAQ4</accession>
<evidence type="ECO:0000313" key="2">
    <source>
        <dbReference type="Proteomes" id="UP000617734"/>
    </source>
</evidence>
<comment type="caution">
    <text evidence="1">The sequence shown here is derived from an EMBL/GenBank/DDBJ whole genome shotgun (WGS) entry which is preliminary data.</text>
</comment>
<organism evidence="1 2">
    <name type="scientific">Kitasatospora indigofera</name>
    <dbReference type="NCBI Taxonomy" id="67307"/>
    <lineage>
        <taxon>Bacteria</taxon>
        <taxon>Bacillati</taxon>
        <taxon>Actinomycetota</taxon>
        <taxon>Actinomycetes</taxon>
        <taxon>Kitasatosporales</taxon>
        <taxon>Streptomycetaceae</taxon>
        <taxon>Kitasatospora</taxon>
    </lineage>
</organism>
<dbReference type="EMBL" id="BNBO01000047">
    <property type="protein sequence ID" value="GHH80489.1"/>
    <property type="molecule type" value="Genomic_DNA"/>
</dbReference>
<gene>
    <name evidence="1" type="ORF">GCM10018781_61100</name>
</gene>
<reference evidence="1" key="1">
    <citation type="journal article" date="2014" name="Int. J. Syst. Evol. Microbiol.">
        <title>Complete genome sequence of Corynebacterium casei LMG S-19264T (=DSM 44701T), isolated from a smear-ripened cheese.</title>
        <authorList>
            <consortium name="US DOE Joint Genome Institute (JGI-PGF)"/>
            <person name="Walter F."/>
            <person name="Albersmeier A."/>
            <person name="Kalinowski J."/>
            <person name="Ruckert C."/>
        </authorList>
    </citation>
    <scope>NUCLEOTIDE SEQUENCE</scope>
    <source>
        <strain evidence="1">JCM 4646</strain>
    </source>
</reference>
<reference evidence="1" key="2">
    <citation type="submission" date="2020-09" db="EMBL/GenBank/DDBJ databases">
        <authorList>
            <person name="Sun Q."/>
            <person name="Ohkuma M."/>
        </authorList>
    </citation>
    <scope>NUCLEOTIDE SEQUENCE</scope>
    <source>
        <strain evidence="1">JCM 4646</strain>
    </source>
</reference>
<dbReference type="GeneID" id="95356428"/>
<sequence length="106" mass="11416">MARARDLQTLIDTVEPVPGGMPALPEPMARRVLSVVARHARDAQDCRLLLEALGLIPDDGQVGPAGEEAASRCCVGCSRPFDRPGVRRRDRFCSARCYRAATPTAG</sequence>
<evidence type="ECO:0000313" key="1">
    <source>
        <dbReference type="EMBL" id="GHH80489.1"/>
    </source>
</evidence>
<name>A0A919GAQ4_9ACTN</name>